<dbReference type="GO" id="GO:0004751">
    <property type="term" value="F:ribose-5-phosphate isomerase activity"/>
    <property type="evidence" value="ECO:0007669"/>
    <property type="project" value="TreeGrafter"/>
</dbReference>
<name>A0A212J655_9DELT</name>
<evidence type="ECO:0000256" key="1">
    <source>
        <dbReference type="ARBA" id="ARBA00008754"/>
    </source>
</evidence>
<gene>
    <name evidence="5" type="primary">ywlF</name>
    <name evidence="5" type="ORF">KL86DPRO_10735</name>
</gene>
<proteinExistence type="inferred from homology"/>
<dbReference type="InterPro" id="IPR003500">
    <property type="entry name" value="RpiB_LacA_LacB"/>
</dbReference>
<accession>A0A212J655</accession>
<feature type="binding site" evidence="4">
    <location>
        <begin position="67"/>
        <end position="71"/>
    </location>
    <ligand>
        <name>D-ribulose 5-phosphate</name>
        <dbReference type="ChEBI" id="CHEBI:58121"/>
    </ligand>
</feature>
<feature type="binding site" evidence="4">
    <location>
        <position position="110"/>
    </location>
    <ligand>
        <name>D-ribulose 5-phosphate</name>
        <dbReference type="ChEBI" id="CHEBI:58121"/>
    </ligand>
</feature>
<evidence type="ECO:0000313" key="5">
    <source>
        <dbReference type="EMBL" id="SBV94655.1"/>
    </source>
</evidence>
<keyword evidence="2 5" id="KW-0413">Isomerase</keyword>
<dbReference type="InterPro" id="IPR036569">
    <property type="entry name" value="RpiB_LacA_LacB_sf"/>
</dbReference>
<dbReference type="NCBIfam" id="TIGR00689">
    <property type="entry name" value="rpiB_lacA_lacB"/>
    <property type="match status" value="1"/>
</dbReference>
<dbReference type="PANTHER" id="PTHR30345:SF0">
    <property type="entry name" value="DNA DAMAGE-REPAIR_TOLERATION PROTEIN DRT102"/>
    <property type="match status" value="1"/>
</dbReference>
<organism evidence="5">
    <name type="scientific">uncultured delta proteobacterium</name>
    <dbReference type="NCBI Taxonomy" id="34034"/>
    <lineage>
        <taxon>Bacteria</taxon>
        <taxon>Deltaproteobacteria</taxon>
        <taxon>environmental samples</taxon>
    </lineage>
</organism>
<dbReference type="PIRSF" id="PIRSF005384">
    <property type="entry name" value="RpiB_LacA_B"/>
    <property type="match status" value="1"/>
</dbReference>
<evidence type="ECO:0000256" key="4">
    <source>
        <dbReference type="PIRSR" id="PIRSR005384-2"/>
    </source>
</evidence>
<comment type="similarity">
    <text evidence="1">Belongs to the LacAB/RpiB family.</text>
</comment>
<sequence>MAKILYMGSDHAGLSLKNALLPALRQQGWTIEDMGTQSGDSCDYPDFAHAVCTKVLENDAFGILICGTGIGMSMAANRHKGIRAALCTHEFHARATREHNNANVLCLGERVTAPGLAVELATIFLSTEYAGGRHQKRIEKIDI</sequence>
<feature type="binding site" evidence="4">
    <location>
        <position position="137"/>
    </location>
    <ligand>
        <name>D-ribulose 5-phosphate</name>
        <dbReference type="ChEBI" id="CHEBI:58121"/>
    </ligand>
</feature>
<evidence type="ECO:0000256" key="3">
    <source>
        <dbReference type="PIRSR" id="PIRSR005384-1"/>
    </source>
</evidence>
<dbReference type="NCBIfam" id="NF004051">
    <property type="entry name" value="PRK05571.1"/>
    <property type="match status" value="1"/>
</dbReference>
<feature type="active site" description="Proton acceptor" evidence="3">
    <location>
        <position position="66"/>
    </location>
</feature>
<feature type="active site" description="Proton donor" evidence="3">
    <location>
        <position position="99"/>
    </location>
</feature>
<dbReference type="EMBL" id="FLUQ01000001">
    <property type="protein sequence ID" value="SBV94655.1"/>
    <property type="molecule type" value="Genomic_DNA"/>
</dbReference>
<dbReference type="EC" id="5.3.1.-" evidence="5"/>
<dbReference type="GO" id="GO:0019316">
    <property type="term" value="P:D-allose catabolic process"/>
    <property type="evidence" value="ECO:0007669"/>
    <property type="project" value="TreeGrafter"/>
</dbReference>
<dbReference type="GO" id="GO:0009052">
    <property type="term" value="P:pentose-phosphate shunt, non-oxidative branch"/>
    <property type="evidence" value="ECO:0007669"/>
    <property type="project" value="TreeGrafter"/>
</dbReference>
<evidence type="ECO:0000256" key="2">
    <source>
        <dbReference type="ARBA" id="ARBA00023235"/>
    </source>
</evidence>
<feature type="binding site" evidence="4">
    <location>
        <begin position="10"/>
        <end position="11"/>
    </location>
    <ligand>
        <name>D-ribulose 5-phosphate</name>
        <dbReference type="ChEBI" id="CHEBI:58121"/>
    </ligand>
</feature>
<feature type="binding site" evidence="4">
    <location>
        <position position="100"/>
    </location>
    <ligand>
        <name>D-ribulose 5-phosphate</name>
        <dbReference type="ChEBI" id="CHEBI:58121"/>
    </ligand>
</feature>
<dbReference type="NCBIfam" id="TIGR01120">
    <property type="entry name" value="rpiB"/>
    <property type="match status" value="1"/>
</dbReference>
<reference evidence="5" key="1">
    <citation type="submission" date="2016-04" db="EMBL/GenBank/DDBJ databases">
        <authorList>
            <person name="Evans L.H."/>
            <person name="Alamgir A."/>
            <person name="Owens N."/>
            <person name="Weber N.D."/>
            <person name="Virtaneva K."/>
            <person name="Barbian K."/>
            <person name="Babar A."/>
            <person name="Rosenke K."/>
        </authorList>
    </citation>
    <scope>NUCLEOTIDE SEQUENCE</scope>
    <source>
        <strain evidence="5">86</strain>
    </source>
</reference>
<dbReference type="SUPFAM" id="SSF89623">
    <property type="entry name" value="Ribose/Galactose isomerase RpiB/AlsB"/>
    <property type="match status" value="1"/>
</dbReference>
<dbReference type="Pfam" id="PF02502">
    <property type="entry name" value="LacAB_rpiB"/>
    <property type="match status" value="1"/>
</dbReference>
<dbReference type="PANTHER" id="PTHR30345">
    <property type="entry name" value="RIBOSE-5-PHOSPHATE ISOMERASE B"/>
    <property type="match status" value="1"/>
</dbReference>
<dbReference type="Gene3D" id="3.40.1400.10">
    <property type="entry name" value="Sugar-phosphate isomerase, RpiB/LacA/LacB"/>
    <property type="match status" value="1"/>
</dbReference>
<dbReference type="AlphaFoldDB" id="A0A212J655"/>
<feature type="binding site" evidence="4">
    <location>
        <position position="133"/>
    </location>
    <ligand>
        <name>D-ribulose 5-phosphate</name>
        <dbReference type="ChEBI" id="CHEBI:58121"/>
    </ligand>
</feature>
<dbReference type="InterPro" id="IPR004785">
    <property type="entry name" value="RpiB"/>
</dbReference>
<protein>
    <submittedName>
        <fullName evidence="5">Putative sugar phosphate isomerase YwlF</fullName>
        <ecNumber evidence="5">5.3.1.-</ecNumber>
    </submittedName>
</protein>